<protein>
    <submittedName>
        <fullName evidence="1">Uncharacterized protein</fullName>
    </submittedName>
</protein>
<sequence length="146" mass="15551">MGLWGYSTEKLAAEIRRRAFQLPLPRDHSPPVGAPTHGTFVRIPVDGIQGATKGGKKPSVTSCTKYDPIGTDGELEKSLDSAGNPISIDIRHYGAPIAPRAEHEFQYMPVKRFRGGWVLIVEYCNGDGSGAAGAMIGSAVIGTDTI</sequence>
<proteinExistence type="predicted"/>
<keyword evidence="2" id="KW-1185">Reference proteome</keyword>
<dbReference type="AlphaFoldDB" id="A0A518ITV8"/>
<dbReference type="RefSeq" id="WP_145285058.1">
    <property type="nucleotide sequence ID" value="NZ_CP036318.1"/>
</dbReference>
<evidence type="ECO:0000313" key="1">
    <source>
        <dbReference type="EMBL" id="QDV56521.1"/>
    </source>
</evidence>
<gene>
    <name evidence="1" type="ORF">Mal33_25120</name>
</gene>
<name>A0A518ITV8_9BACT</name>
<evidence type="ECO:0000313" key="2">
    <source>
        <dbReference type="Proteomes" id="UP000316770"/>
    </source>
</evidence>
<dbReference type="Proteomes" id="UP000316770">
    <property type="component" value="Chromosome"/>
</dbReference>
<organism evidence="1 2">
    <name type="scientific">Rosistilla oblonga</name>
    <dbReference type="NCBI Taxonomy" id="2527990"/>
    <lineage>
        <taxon>Bacteria</taxon>
        <taxon>Pseudomonadati</taxon>
        <taxon>Planctomycetota</taxon>
        <taxon>Planctomycetia</taxon>
        <taxon>Pirellulales</taxon>
        <taxon>Pirellulaceae</taxon>
        <taxon>Rosistilla</taxon>
    </lineage>
</organism>
<reference evidence="1 2" key="1">
    <citation type="submission" date="2019-02" db="EMBL/GenBank/DDBJ databases">
        <title>Deep-cultivation of Planctomycetes and their phenomic and genomic characterization uncovers novel biology.</title>
        <authorList>
            <person name="Wiegand S."/>
            <person name="Jogler M."/>
            <person name="Boedeker C."/>
            <person name="Pinto D."/>
            <person name="Vollmers J."/>
            <person name="Rivas-Marin E."/>
            <person name="Kohn T."/>
            <person name="Peeters S.H."/>
            <person name="Heuer A."/>
            <person name="Rast P."/>
            <person name="Oberbeckmann S."/>
            <person name="Bunk B."/>
            <person name="Jeske O."/>
            <person name="Meyerdierks A."/>
            <person name="Storesund J.E."/>
            <person name="Kallscheuer N."/>
            <person name="Luecker S."/>
            <person name="Lage O.M."/>
            <person name="Pohl T."/>
            <person name="Merkel B.J."/>
            <person name="Hornburger P."/>
            <person name="Mueller R.-W."/>
            <person name="Bruemmer F."/>
            <person name="Labrenz M."/>
            <person name="Spormann A.M."/>
            <person name="Op den Camp H."/>
            <person name="Overmann J."/>
            <person name="Amann R."/>
            <person name="Jetten M.S.M."/>
            <person name="Mascher T."/>
            <person name="Medema M.H."/>
            <person name="Devos D.P."/>
            <person name="Kaster A.-K."/>
            <person name="Ovreas L."/>
            <person name="Rohde M."/>
            <person name="Galperin M.Y."/>
            <person name="Jogler C."/>
        </authorList>
    </citation>
    <scope>NUCLEOTIDE SEQUENCE [LARGE SCALE GENOMIC DNA]</scope>
    <source>
        <strain evidence="1 2">Mal33</strain>
    </source>
</reference>
<accession>A0A518ITV8</accession>
<dbReference type="EMBL" id="CP036318">
    <property type="protein sequence ID" value="QDV56521.1"/>
    <property type="molecule type" value="Genomic_DNA"/>
</dbReference>